<protein>
    <submittedName>
        <fullName evidence="1">Uncharacterized protein</fullName>
    </submittedName>
</protein>
<dbReference type="Proteomes" id="UP001497482">
    <property type="component" value="Chromosome 5"/>
</dbReference>
<organism evidence="1 2">
    <name type="scientific">Knipowitschia caucasica</name>
    <name type="common">Caucasian dwarf goby</name>
    <name type="synonym">Pomatoschistus caucasicus</name>
    <dbReference type="NCBI Taxonomy" id="637954"/>
    <lineage>
        <taxon>Eukaryota</taxon>
        <taxon>Metazoa</taxon>
        <taxon>Chordata</taxon>
        <taxon>Craniata</taxon>
        <taxon>Vertebrata</taxon>
        <taxon>Euteleostomi</taxon>
        <taxon>Actinopterygii</taxon>
        <taxon>Neopterygii</taxon>
        <taxon>Teleostei</taxon>
        <taxon>Neoteleostei</taxon>
        <taxon>Acanthomorphata</taxon>
        <taxon>Gobiaria</taxon>
        <taxon>Gobiiformes</taxon>
        <taxon>Gobioidei</taxon>
        <taxon>Gobiidae</taxon>
        <taxon>Gobiinae</taxon>
        <taxon>Knipowitschia</taxon>
    </lineage>
</organism>
<proteinExistence type="predicted"/>
<dbReference type="AlphaFoldDB" id="A0AAV2M0P7"/>
<dbReference type="SUPFAM" id="SSF69360">
    <property type="entry name" value="Cell wall binding repeat"/>
    <property type="match status" value="1"/>
</dbReference>
<evidence type="ECO:0000313" key="1">
    <source>
        <dbReference type="EMBL" id="CAL1606835.1"/>
    </source>
</evidence>
<dbReference type="EMBL" id="OZ035827">
    <property type="protein sequence ID" value="CAL1606835.1"/>
    <property type="molecule type" value="Genomic_DNA"/>
</dbReference>
<sequence length="278" mass="30684">MPGASPLGWHKHLLESAQGNAGAAAAAVEVGAERQVWWFVTVSHNSNCLHTNSNCLHTNSNCLHTNSNCLHTNSNCLHTNSNCLHTNSNCLHTNSNWLHTNSNCLHTNSNCLHTNSNWLHTNSNWLHTNSNCLHTNSNWLHTNSNCLHTNSNWLHTNSNWLHTNSNCLHTNSNCLHTNSNCLHTNTGGPWGPQQLEEASGLVSLHRLLLPAEAPGMSWLCGDSASPNTVRVHRSVWLIDPALRVRVRQLLCLADAAHAVDKWMILDDSQMSGVLKSPS</sequence>
<accession>A0AAV2M0P7</accession>
<name>A0AAV2M0P7_KNICA</name>
<keyword evidence="2" id="KW-1185">Reference proteome</keyword>
<reference evidence="1 2" key="1">
    <citation type="submission" date="2024-04" db="EMBL/GenBank/DDBJ databases">
        <authorList>
            <person name="Waldvogel A.-M."/>
            <person name="Schoenle A."/>
        </authorList>
    </citation>
    <scope>NUCLEOTIDE SEQUENCE [LARGE SCALE GENOMIC DNA]</scope>
</reference>
<evidence type="ECO:0000313" key="2">
    <source>
        <dbReference type="Proteomes" id="UP001497482"/>
    </source>
</evidence>
<gene>
    <name evidence="1" type="ORF">KC01_LOCUS33948</name>
</gene>